<reference evidence="1 2" key="1">
    <citation type="journal article" date="2021" name="BMC Genomics">
        <title>Datura genome reveals duplications of psychoactive alkaloid biosynthetic genes and high mutation rate following tissue culture.</title>
        <authorList>
            <person name="Rajewski A."/>
            <person name="Carter-House D."/>
            <person name="Stajich J."/>
            <person name="Litt A."/>
        </authorList>
    </citation>
    <scope>NUCLEOTIDE SEQUENCE [LARGE SCALE GENOMIC DNA]</scope>
    <source>
        <strain evidence="1">AR-01</strain>
    </source>
</reference>
<evidence type="ECO:0000313" key="2">
    <source>
        <dbReference type="Proteomes" id="UP000823775"/>
    </source>
</evidence>
<protein>
    <submittedName>
        <fullName evidence="1">Uncharacterized protein</fullName>
    </submittedName>
</protein>
<organism evidence="1 2">
    <name type="scientific">Datura stramonium</name>
    <name type="common">Jimsonweed</name>
    <name type="synonym">Common thornapple</name>
    <dbReference type="NCBI Taxonomy" id="4076"/>
    <lineage>
        <taxon>Eukaryota</taxon>
        <taxon>Viridiplantae</taxon>
        <taxon>Streptophyta</taxon>
        <taxon>Embryophyta</taxon>
        <taxon>Tracheophyta</taxon>
        <taxon>Spermatophyta</taxon>
        <taxon>Magnoliopsida</taxon>
        <taxon>eudicotyledons</taxon>
        <taxon>Gunneridae</taxon>
        <taxon>Pentapetalae</taxon>
        <taxon>asterids</taxon>
        <taxon>lamiids</taxon>
        <taxon>Solanales</taxon>
        <taxon>Solanaceae</taxon>
        <taxon>Solanoideae</taxon>
        <taxon>Datureae</taxon>
        <taxon>Datura</taxon>
    </lineage>
</organism>
<sequence>MCSHIYHGNWFQKWFFPYDYQEIERREKINVNDVTPEEAKSYALQQPKHTGFAFDSPGYESFFASQLAVYKPQKAWDVGRRASTKSHSKMPPEN</sequence>
<dbReference type="Proteomes" id="UP000823775">
    <property type="component" value="Unassembled WGS sequence"/>
</dbReference>
<dbReference type="EMBL" id="JACEIK010000974">
    <property type="protein sequence ID" value="MCD7464540.1"/>
    <property type="molecule type" value="Genomic_DNA"/>
</dbReference>
<evidence type="ECO:0000313" key="1">
    <source>
        <dbReference type="EMBL" id="MCD7464540.1"/>
    </source>
</evidence>
<keyword evidence="2" id="KW-1185">Reference proteome</keyword>
<name>A0ABS8SZP1_DATST</name>
<gene>
    <name evidence="1" type="ORF">HAX54_052956</name>
</gene>
<accession>A0ABS8SZP1</accession>
<proteinExistence type="predicted"/>
<comment type="caution">
    <text evidence="1">The sequence shown here is derived from an EMBL/GenBank/DDBJ whole genome shotgun (WGS) entry which is preliminary data.</text>
</comment>